<dbReference type="InterPro" id="IPR004358">
    <property type="entry name" value="Sig_transdc_His_kin-like_C"/>
</dbReference>
<dbReference type="PANTHER" id="PTHR43711">
    <property type="entry name" value="TWO-COMPONENT HISTIDINE KINASE"/>
    <property type="match status" value="1"/>
</dbReference>
<feature type="transmembrane region" description="Helical" evidence="7">
    <location>
        <begin position="185"/>
        <end position="205"/>
    </location>
</feature>
<dbReference type="SMART" id="SM00388">
    <property type="entry name" value="HisKA"/>
    <property type="match status" value="1"/>
</dbReference>
<name>A0ABW2A3Q4_9GAMM</name>
<dbReference type="PRINTS" id="PR00344">
    <property type="entry name" value="BCTRLSENSOR"/>
</dbReference>
<comment type="catalytic activity">
    <reaction evidence="1">
        <text>ATP + protein L-histidine = ADP + protein N-phospho-L-histidine.</text>
        <dbReference type="EC" id="2.7.13.3"/>
    </reaction>
</comment>
<feature type="transmembrane region" description="Helical" evidence="7">
    <location>
        <begin position="12"/>
        <end position="36"/>
    </location>
</feature>
<dbReference type="GO" id="GO:0016301">
    <property type="term" value="F:kinase activity"/>
    <property type="evidence" value="ECO:0007669"/>
    <property type="project" value="UniProtKB-KW"/>
</dbReference>
<dbReference type="PANTHER" id="PTHR43711:SF1">
    <property type="entry name" value="HISTIDINE KINASE 1"/>
    <property type="match status" value="1"/>
</dbReference>
<evidence type="ECO:0000256" key="2">
    <source>
        <dbReference type="ARBA" id="ARBA00012438"/>
    </source>
</evidence>
<evidence type="ECO:0000259" key="8">
    <source>
        <dbReference type="PROSITE" id="PS50109"/>
    </source>
</evidence>
<dbReference type="Proteomes" id="UP001596422">
    <property type="component" value="Unassembled WGS sequence"/>
</dbReference>
<evidence type="ECO:0000313" key="10">
    <source>
        <dbReference type="Proteomes" id="UP001596422"/>
    </source>
</evidence>
<comment type="caution">
    <text evidence="9">The sequence shown here is derived from an EMBL/GenBank/DDBJ whole genome shotgun (WGS) entry which is preliminary data.</text>
</comment>
<dbReference type="RefSeq" id="WP_379910606.1">
    <property type="nucleotide sequence ID" value="NZ_JBHSWE010000001.1"/>
</dbReference>
<dbReference type="Gene3D" id="3.30.565.10">
    <property type="entry name" value="Histidine kinase-like ATPase, C-terminal domain"/>
    <property type="match status" value="1"/>
</dbReference>
<dbReference type="CDD" id="cd00075">
    <property type="entry name" value="HATPase"/>
    <property type="match status" value="1"/>
</dbReference>
<evidence type="ECO:0000256" key="6">
    <source>
        <dbReference type="ARBA" id="ARBA00023012"/>
    </source>
</evidence>
<dbReference type="Pfam" id="PF02518">
    <property type="entry name" value="HATPase_c"/>
    <property type="match status" value="1"/>
</dbReference>
<evidence type="ECO:0000256" key="3">
    <source>
        <dbReference type="ARBA" id="ARBA00022553"/>
    </source>
</evidence>
<gene>
    <name evidence="9" type="ORF">ACFQDL_20310</name>
</gene>
<keyword evidence="7" id="KW-0812">Transmembrane</keyword>
<organism evidence="9 10">
    <name type="scientific">Marinobacterium aestuariivivens</name>
    <dbReference type="NCBI Taxonomy" id="1698799"/>
    <lineage>
        <taxon>Bacteria</taxon>
        <taxon>Pseudomonadati</taxon>
        <taxon>Pseudomonadota</taxon>
        <taxon>Gammaproteobacteria</taxon>
        <taxon>Oceanospirillales</taxon>
        <taxon>Oceanospirillaceae</taxon>
        <taxon>Marinobacterium</taxon>
    </lineage>
</organism>
<evidence type="ECO:0000256" key="1">
    <source>
        <dbReference type="ARBA" id="ARBA00000085"/>
    </source>
</evidence>
<dbReference type="EC" id="2.7.13.3" evidence="2"/>
<evidence type="ECO:0000256" key="4">
    <source>
        <dbReference type="ARBA" id="ARBA00022679"/>
    </source>
</evidence>
<keyword evidence="10" id="KW-1185">Reference proteome</keyword>
<dbReference type="PROSITE" id="PS50109">
    <property type="entry name" value="HIS_KIN"/>
    <property type="match status" value="1"/>
</dbReference>
<evidence type="ECO:0000256" key="5">
    <source>
        <dbReference type="ARBA" id="ARBA00022777"/>
    </source>
</evidence>
<feature type="domain" description="Histidine kinase" evidence="8">
    <location>
        <begin position="233"/>
        <end position="437"/>
    </location>
</feature>
<keyword evidence="5 9" id="KW-0418">Kinase</keyword>
<keyword evidence="3" id="KW-0597">Phosphoprotein</keyword>
<dbReference type="CDD" id="cd00082">
    <property type="entry name" value="HisKA"/>
    <property type="match status" value="1"/>
</dbReference>
<dbReference type="InterPro" id="IPR005467">
    <property type="entry name" value="His_kinase_dom"/>
</dbReference>
<dbReference type="SMART" id="SM00387">
    <property type="entry name" value="HATPase_c"/>
    <property type="match status" value="1"/>
</dbReference>
<sequence>MIRSKFAITRLVLLPYGTLLALYLLTVGGGGTWLYYQVRAVQTELVVDEVLTAIEPLASELRQVDAIAFVRQREPRLIREVETLFRRIPALRNIRIRGADGGVRLDSGSDGKILIRTTSPLPADTGSIESFSSMARRLHAESSALFLIPFDLYAQPATQIRLEFTFDRIMMLSRVNDGLTRIRHAVMGFGLAGALGILLALGITLRAMHMTRRLEEHFQEIYQRAALTGMAAQLVHSLRNPLAALRANVKALLVSPAQTAEIVEELDHDIVSLNDRLTAFLKLTRRHDEPFEPVDLRELAEEAARLAEPALAERGLATELDIPSGLSRPEVQRTAICDALVNLLHNAAESGQLQGKVRIRARQQGEVLKVLVEDSGRGIPADQLRHIFDAFYTTRADGNGLGLAIVQRILAAHGGRVAAESRKEGGARIVLTLPLRQQETPSWWNRLKKSFPT</sequence>
<dbReference type="InterPro" id="IPR003594">
    <property type="entry name" value="HATPase_dom"/>
</dbReference>
<evidence type="ECO:0000313" key="9">
    <source>
        <dbReference type="EMBL" id="MFC6672146.1"/>
    </source>
</evidence>
<dbReference type="SUPFAM" id="SSF55874">
    <property type="entry name" value="ATPase domain of HSP90 chaperone/DNA topoisomerase II/histidine kinase"/>
    <property type="match status" value="1"/>
</dbReference>
<dbReference type="InterPro" id="IPR036890">
    <property type="entry name" value="HATPase_C_sf"/>
</dbReference>
<keyword evidence="7" id="KW-0472">Membrane</keyword>
<keyword evidence="7" id="KW-1133">Transmembrane helix</keyword>
<keyword evidence="4" id="KW-0808">Transferase</keyword>
<proteinExistence type="predicted"/>
<accession>A0ABW2A3Q4</accession>
<dbReference type="EMBL" id="JBHSWE010000001">
    <property type="protein sequence ID" value="MFC6672146.1"/>
    <property type="molecule type" value="Genomic_DNA"/>
</dbReference>
<reference evidence="10" key="1">
    <citation type="journal article" date="2019" name="Int. J. Syst. Evol. Microbiol.">
        <title>The Global Catalogue of Microorganisms (GCM) 10K type strain sequencing project: providing services to taxonomists for standard genome sequencing and annotation.</title>
        <authorList>
            <consortium name="The Broad Institute Genomics Platform"/>
            <consortium name="The Broad Institute Genome Sequencing Center for Infectious Disease"/>
            <person name="Wu L."/>
            <person name="Ma J."/>
        </authorList>
    </citation>
    <scope>NUCLEOTIDE SEQUENCE [LARGE SCALE GENOMIC DNA]</scope>
    <source>
        <strain evidence="10">NBRC 111756</strain>
    </source>
</reference>
<dbReference type="InterPro" id="IPR003661">
    <property type="entry name" value="HisK_dim/P_dom"/>
</dbReference>
<keyword evidence="6" id="KW-0902">Two-component regulatory system</keyword>
<dbReference type="InterPro" id="IPR050736">
    <property type="entry name" value="Sensor_HK_Regulatory"/>
</dbReference>
<evidence type="ECO:0000256" key="7">
    <source>
        <dbReference type="SAM" id="Phobius"/>
    </source>
</evidence>
<protein>
    <recommendedName>
        <fullName evidence="2">histidine kinase</fullName>
        <ecNumber evidence="2">2.7.13.3</ecNumber>
    </recommendedName>
</protein>